<reference evidence="2" key="1">
    <citation type="submission" date="2016-10" db="EMBL/GenBank/DDBJ databases">
        <authorList>
            <person name="Benchimol M."/>
            <person name="Almeida L.G."/>
            <person name="Vasconcelos A.T."/>
            <person name="Perreira-Neves A."/>
            <person name="Rosa I.A."/>
            <person name="Tasca T."/>
            <person name="Bogo M.R."/>
            <person name="de Souza W."/>
        </authorList>
    </citation>
    <scope>NUCLEOTIDE SEQUENCE [LARGE SCALE GENOMIC DNA]</scope>
    <source>
        <strain evidence="2">K</strain>
    </source>
</reference>
<evidence type="ECO:0000313" key="2">
    <source>
        <dbReference type="EMBL" id="OHT05947.1"/>
    </source>
</evidence>
<feature type="region of interest" description="Disordered" evidence="1">
    <location>
        <begin position="125"/>
        <end position="146"/>
    </location>
</feature>
<dbReference type="EMBL" id="MLAK01000741">
    <property type="protein sequence ID" value="OHT05947.1"/>
    <property type="molecule type" value="Genomic_DNA"/>
</dbReference>
<proteinExistence type="predicted"/>
<accession>A0A1J4K432</accession>
<dbReference type="GeneID" id="94839489"/>
<dbReference type="RefSeq" id="XP_068359083.1">
    <property type="nucleotide sequence ID" value="XM_068504785.1"/>
</dbReference>
<keyword evidence="3" id="KW-1185">Reference proteome</keyword>
<dbReference type="Proteomes" id="UP000179807">
    <property type="component" value="Unassembled WGS sequence"/>
</dbReference>
<sequence>MLPSRPKWRQIVILNDDKSINSIYNLDSRYRLSIKLKRQKKRNFSLLYPDIQMLKPENDSKSDDYTSNDTSVGVAKSNNIESPSNVLPFSKNLIPFPQIEGVSLFSNLTYDINAPKHHELLYCHESDDDSEKEKSSSDQENDEKIEVSRIIFNRENGVDFVSANIEENGVPDMFSIKSLLN</sequence>
<dbReference type="AlphaFoldDB" id="A0A1J4K432"/>
<comment type="caution">
    <text evidence="2">The sequence shown here is derived from an EMBL/GenBank/DDBJ whole genome shotgun (WGS) entry which is preliminary data.</text>
</comment>
<name>A0A1J4K432_9EUKA</name>
<evidence type="ECO:0000313" key="3">
    <source>
        <dbReference type="Proteomes" id="UP000179807"/>
    </source>
</evidence>
<evidence type="ECO:0000256" key="1">
    <source>
        <dbReference type="SAM" id="MobiDB-lite"/>
    </source>
</evidence>
<organism evidence="2 3">
    <name type="scientific">Tritrichomonas foetus</name>
    <dbReference type="NCBI Taxonomy" id="1144522"/>
    <lineage>
        <taxon>Eukaryota</taxon>
        <taxon>Metamonada</taxon>
        <taxon>Parabasalia</taxon>
        <taxon>Tritrichomonadida</taxon>
        <taxon>Tritrichomonadidae</taxon>
        <taxon>Tritrichomonas</taxon>
    </lineage>
</organism>
<dbReference type="VEuPathDB" id="TrichDB:TRFO_26162"/>
<gene>
    <name evidence="2" type="ORF">TRFO_26162</name>
</gene>
<protein>
    <submittedName>
        <fullName evidence="2">Uncharacterized protein</fullName>
    </submittedName>
</protein>